<reference evidence="1 2" key="1">
    <citation type="submission" date="2021-02" db="EMBL/GenBank/DDBJ databases">
        <title>Whole genome sequencing of Streptomyces actuosus VRA1.</title>
        <authorList>
            <person name="Sen G."/>
            <person name="Sen A."/>
        </authorList>
    </citation>
    <scope>NUCLEOTIDE SEQUENCE [LARGE SCALE GENOMIC DNA]</scope>
    <source>
        <strain evidence="1 2">VRA1</strain>
    </source>
</reference>
<accession>A0ABS2VNM3</accession>
<keyword evidence="2" id="KW-1185">Reference proteome</keyword>
<protein>
    <submittedName>
        <fullName evidence="1">Uncharacterized protein</fullName>
    </submittedName>
</protein>
<evidence type="ECO:0000313" key="1">
    <source>
        <dbReference type="EMBL" id="MBN0044725.1"/>
    </source>
</evidence>
<dbReference type="Proteomes" id="UP000788262">
    <property type="component" value="Unassembled WGS sequence"/>
</dbReference>
<evidence type="ECO:0000313" key="2">
    <source>
        <dbReference type="Proteomes" id="UP000788262"/>
    </source>
</evidence>
<comment type="caution">
    <text evidence="1">The sequence shown here is derived from an EMBL/GenBank/DDBJ whole genome shotgun (WGS) entry which is preliminary data.</text>
</comment>
<dbReference type="EMBL" id="JAFFZS010000007">
    <property type="protein sequence ID" value="MBN0044725.1"/>
    <property type="molecule type" value="Genomic_DNA"/>
</dbReference>
<sequence length="60" mass="6425">MEAVEVVFGQFADTQRAGQANDPAMVGEFKRATTAPGRMGCCWSRTARTRCGTSTLPADD</sequence>
<dbReference type="RefSeq" id="WP_205382945.1">
    <property type="nucleotide sequence ID" value="NZ_JAFFZS010000007.1"/>
</dbReference>
<organism evidence="1 2">
    <name type="scientific">Streptomyces actuosus</name>
    <dbReference type="NCBI Taxonomy" id="1885"/>
    <lineage>
        <taxon>Bacteria</taxon>
        <taxon>Bacillati</taxon>
        <taxon>Actinomycetota</taxon>
        <taxon>Actinomycetes</taxon>
        <taxon>Kitasatosporales</taxon>
        <taxon>Streptomycetaceae</taxon>
        <taxon>Streptomyces</taxon>
    </lineage>
</organism>
<proteinExistence type="predicted"/>
<gene>
    <name evidence="1" type="ORF">JS756_11515</name>
</gene>
<name>A0ABS2VNM3_STRAS</name>